<feature type="domain" description="Headcase N-terminal" evidence="2">
    <location>
        <begin position="34"/>
        <end position="113"/>
    </location>
</feature>
<organism evidence="5">
    <name type="scientific">Thelazia callipaeda</name>
    <name type="common">Oriental eyeworm</name>
    <name type="synonym">Parasitic nematode</name>
    <dbReference type="NCBI Taxonomy" id="103827"/>
    <lineage>
        <taxon>Eukaryota</taxon>
        <taxon>Metazoa</taxon>
        <taxon>Ecdysozoa</taxon>
        <taxon>Nematoda</taxon>
        <taxon>Chromadorea</taxon>
        <taxon>Rhabditida</taxon>
        <taxon>Spirurina</taxon>
        <taxon>Spiruromorpha</taxon>
        <taxon>Thelazioidea</taxon>
        <taxon>Thelaziidae</taxon>
        <taxon>Thelazia</taxon>
    </lineage>
</organism>
<feature type="region of interest" description="Disordered" evidence="1">
    <location>
        <begin position="1"/>
        <end position="23"/>
    </location>
</feature>
<evidence type="ECO:0000313" key="4">
    <source>
        <dbReference type="Proteomes" id="UP000276776"/>
    </source>
</evidence>
<evidence type="ECO:0000259" key="2">
    <source>
        <dbReference type="Pfam" id="PF15353"/>
    </source>
</evidence>
<dbReference type="AlphaFoldDB" id="A0A0N5D3S8"/>
<reference evidence="3 4" key="2">
    <citation type="submission" date="2018-11" db="EMBL/GenBank/DDBJ databases">
        <authorList>
            <consortium name="Pathogen Informatics"/>
        </authorList>
    </citation>
    <scope>NUCLEOTIDE SEQUENCE [LARGE SCALE GENOMIC DNA]</scope>
</reference>
<dbReference type="InterPro" id="IPR054537">
    <property type="entry name" value="HECA_N"/>
</dbReference>
<dbReference type="EMBL" id="UYYF01004524">
    <property type="protein sequence ID" value="VDN05055.1"/>
    <property type="molecule type" value="Genomic_DNA"/>
</dbReference>
<reference evidence="5" key="1">
    <citation type="submission" date="2017-02" db="UniProtKB">
        <authorList>
            <consortium name="WormBaseParasite"/>
        </authorList>
    </citation>
    <scope>IDENTIFICATION</scope>
</reference>
<dbReference type="PANTHER" id="PTHR13425:SF3">
    <property type="entry name" value="HEADCASE PROTEIN HOMOLOG"/>
    <property type="match status" value="1"/>
</dbReference>
<keyword evidence="4" id="KW-1185">Reference proteome</keyword>
<dbReference type="Proteomes" id="UP000276776">
    <property type="component" value="Unassembled WGS sequence"/>
</dbReference>
<proteinExistence type="predicted"/>
<dbReference type="PANTHER" id="PTHR13425">
    <property type="entry name" value="HEADCASE PROTEIN"/>
    <property type="match status" value="1"/>
</dbReference>
<dbReference type="InterPro" id="IPR026066">
    <property type="entry name" value="Headcase"/>
</dbReference>
<evidence type="ECO:0000313" key="5">
    <source>
        <dbReference type="WBParaSite" id="TCLT_0000759501-mRNA-1"/>
    </source>
</evidence>
<evidence type="ECO:0000313" key="3">
    <source>
        <dbReference type="EMBL" id="VDN05055.1"/>
    </source>
</evidence>
<gene>
    <name evidence="3" type="ORF">TCLT_LOCUS7584</name>
</gene>
<dbReference type="OrthoDB" id="10012848at2759"/>
<accession>A0A0N5D3S8</accession>
<sequence length="326" mass="37208">MNSSRKVNVSKDKKRKPGCPIPLPSGLPLPASFEQSIIMMCSNECCPYPKQLMHVDCFQALENNLLKTLNHNLRSTGEGSDDQRQINLWDSKRFPFIQHKCRCRCGLGALRPDQTDLCSAGQNYKKLIVTDQKNSPTKPIVFTSRKVSSQISYAEATVVKRNDSDSMSNKNYTTFSNVNLCSLDSMSSFPMFESVELSRNPSNVSCSYKELQNSVSTSQYHSPSYDDISRWSHDSYYHIDANGFFISPVDLSATPSDITSSFYYDKDEKIAWHQKSLMPQDDEESTSYYDLFNGCSFNLGEILISETREQRGWKKNWEKTPQRMNT</sequence>
<name>A0A0N5D3S8_THECL</name>
<dbReference type="WBParaSite" id="TCLT_0000759501-mRNA-1">
    <property type="protein sequence ID" value="TCLT_0000759501-mRNA-1"/>
    <property type="gene ID" value="TCLT_0000759501"/>
</dbReference>
<dbReference type="Pfam" id="PF15353">
    <property type="entry name" value="HECA_N"/>
    <property type="match status" value="1"/>
</dbReference>
<protein>
    <submittedName>
        <fullName evidence="5">Expressed conserved protein</fullName>
    </submittedName>
</protein>
<evidence type="ECO:0000256" key="1">
    <source>
        <dbReference type="SAM" id="MobiDB-lite"/>
    </source>
</evidence>